<dbReference type="GO" id="GO:0008757">
    <property type="term" value="F:S-adenosylmethionine-dependent methyltransferase activity"/>
    <property type="evidence" value="ECO:0007669"/>
    <property type="project" value="InterPro"/>
</dbReference>
<sequence>MSNKPLVSVITIFWNEEKFIEEAIESVFAQTYDNWELLLVDDASTDGSAAIARRYADQHSEKVYYLEHEGRQNRGMSASRNLGVRHAKGKYIAFLDGDDVWLPNKLEQQVAILESNPEAAMLYGRTQFWYSWTGDAESLKKGDHLTRLGIKSNTLVKPPNLLKLFLQDESTKASSSSVLIKREVFEKIGEFEETFRDLYSDMVFYTKVYLQEPVFVAGSCWDRSRHHSKNSSIISVKTGKIYSDRHNFLKWLEQYLLERDAKDTAVWQALQSQLWACQHPILFRLLQLVRDPIKFIKWLERQIETPRQLVPLLLWLKTQKQTYKHWPAVGWVNLGSLQRLTPISSVFGIDRGQPIDRYYIENFLASHADDIRGRVLEIGDPYYTMKFGGQRVIRSDVLHAVEGNPYATIVGDLAEADSILSDTFDCLILTQTLQFIYDLRTTLKTIYRILKPGGVALVTLPSITQLCDSQWNNCWHWGFTSVSAQRLFEEVFPKDNVQVETYGNVLAATAFLQGLAAQELKKQALDYRDPSYQVSIVVRAVKSEITR</sequence>
<dbReference type="PANTHER" id="PTHR43685:SF2">
    <property type="entry name" value="GLYCOSYLTRANSFERASE 2-LIKE DOMAIN-CONTAINING PROTEIN"/>
    <property type="match status" value="1"/>
</dbReference>
<gene>
    <name evidence="3" type="ORF">MiSe_04270</name>
</gene>
<dbReference type="AlphaFoldDB" id="A0AAV3X521"/>
<evidence type="ECO:0000313" key="4">
    <source>
        <dbReference type="Proteomes" id="UP001050975"/>
    </source>
</evidence>
<dbReference type="Pfam" id="PF00535">
    <property type="entry name" value="Glycos_transf_2"/>
    <property type="match status" value="1"/>
</dbReference>
<reference evidence="3" key="1">
    <citation type="submission" date="2019-10" db="EMBL/GenBank/DDBJ databases">
        <title>Draft genome sequece of Microseira wollei NIES-4236.</title>
        <authorList>
            <person name="Yamaguchi H."/>
            <person name="Suzuki S."/>
            <person name="Kawachi M."/>
        </authorList>
    </citation>
    <scope>NUCLEOTIDE SEQUENCE</scope>
    <source>
        <strain evidence="3">NIES-4236</strain>
    </source>
</reference>
<dbReference type="SUPFAM" id="SSF53335">
    <property type="entry name" value="S-adenosyl-L-methionine-dependent methyltransferases"/>
    <property type="match status" value="1"/>
</dbReference>
<dbReference type="InterPro" id="IPR013216">
    <property type="entry name" value="Methyltransf_11"/>
</dbReference>
<dbReference type="Gene3D" id="3.90.550.10">
    <property type="entry name" value="Spore Coat Polysaccharide Biosynthesis Protein SpsA, Chain A"/>
    <property type="match status" value="1"/>
</dbReference>
<proteinExistence type="predicted"/>
<evidence type="ECO:0000259" key="1">
    <source>
        <dbReference type="Pfam" id="PF00535"/>
    </source>
</evidence>
<evidence type="ECO:0000313" key="3">
    <source>
        <dbReference type="EMBL" id="GET35685.1"/>
    </source>
</evidence>
<keyword evidence="3" id="KW-0808">Transferase</keyword>
<dbReference type="CDD" id="cd02440">
    <property type="entry name" value="AdoMet_MTases"/>
    <property type="match status" value="1"/>
</dbReference>
<name>A0AAV3X521_9CYAN</name>
<dbReference type="EMBL" id="BLAY01000003">
    <property type="protein sequence ID" value="GET35685.1"/>
    <property type="molecule type" value="Genomic_DNA"/>
</dbReference>
<dbReference type="Proteomes" id="UP001050975">
    <property type="component" value="Unassembled WGS sequence"/>
</dbReference>
<dbReference type="SUPFAM" id="SSF53448">
    <property type="entry name" value="Nucleotide-diphospho-sugar transferases"/>
    <property type="match status" value="1"/>
</dbReference>
<dbReference type="InterPro" id="IPR029063">
    <property type="entry name" value="SAM-dependent_MTases_sf"/>
</dbReference>
<dbReference type="RefSeq" id="WP_226573844.1">
    <property type="nucleotide sequence ID" value="NZ_BLAY01000003.1"/>
</dbReference>
<keyword evidence="4" id="KW-1185">Reference proteome</keyword>
<dbReference type="PANTHER" id="PTHR43685">
    <property type="entry name" value="GLYCOSYLTRANSFERASE"/>
    <property type="match status" value="1"/>
</dbReference>
<feature type="domain" description="Glycosyltransferase 2-like" evidence="1">
    <location>
        <begin position="8"/>
        <end position="187"/>
    </location>
</feature>
<dbReference type="InterPro" id="IPR001173">
    <property type="entry name" value="Glyco_trans_2-like"/>
</dbReference>
<accession>A0AAV3X521</accession>
<dbReference type="CDD" id="cd00761">
    <property type="entry name" value="Glyco_tranf_GTA_type"/>
    <property type="match status" value="1"/>
</dbReference>
<feature type="domain" description="Methyltransferase type 11" evidence="2">
    <location>
        <begin position="408"/>
        <end position="457"/>
    </location>
</feature>
<dbReference type="Pfam" id="PF08241">
    <property type="entry name" value="Methyltransf_11"/>
    <property type="match status" value="1"/>
</dbReference>
<dbReference type="InterPro" id="IPR029044">
    <property type="entry name" value="Nucleotide-diphossugar_trans"/>
</dbReference>
<evidence type="ECO:0000259" key="2">
    <source>
        <dbReference type="Pfam" id="PF08241"/>
    </source>
</evidence>
<dbReference type="Gene3D" id="3.40.50.150">
    <property type="entry name" value="Vaccinia Virus protein VP39"/>
    <property type="match status" value="1"/>
</dbReference>
<comment type="caution">
    <text evidence="3">The sequence shown here is derived from an EMBL/GenBank/DDBJ whole genome shotgun (WGS) entry which is preliminary data.</text>
</comment>
<organism evidence="3 4">
    <name type="scientific">Microseira wollei NIES-4236</name>
    <dbReference type="NCBI Taxonomy" id="2530354"/>
    <lineage>
        <taxon>Bacteria</taxon>
        <taxon>Bacillati</taxon>
        <taxon>Cyanobacteriota</taxon>
        <taxon>Cyanophyceae</taxon>
        <taxon>Oscillatoriophycideae</taxon>
        <taxon>Aerosakkonematales</taxon>
        <taxon>Aerosakkonemataceae</taxon>
        <taxon>Microseira</taxon>
    </lineage>
</organism>
<dbReference type="InterPro" id="IPR050834">
    <property type="entry name" value="Glycosyltransf_2"/>
</dbReference>
<protein>
    <submittedName>
        <fullName evidence="3">Glycosyl transferase family 2</fullName>
    </submittedName>
</protein>